<proteinExistence type="predicted"/>
<accession>A0A6J4I2M6</accession>
<evidence type="ECO:0000256" key="1">
    <source>
        <dbReference type="SAM" id="MobiDB-lite"/>
    </source>
</evidence>
<protein>
    <submittedName>
        <fullName evidence="2">Uncharacterized protein</fullName>
    </submittedName>
</protein>
<evidence type="ECO:0000313" key="2">
    <source>
        <dbReference type="EMBL" id="CAA9240197.1"/>
    </source>
</evidence>
<feature type="region of interest" description="Disordered" evidence="1">
    <location>
        <begin position="1"/>
        <end position="26"/>
    </location>
</feature>
<sequence length="91" mass="10201">MGGIRITPAGPHEFGVEVTEGQETTSHRVLVPPSLLDDWGLEDTDSEAVVRESFAFLMEREPASSILPEFSLAIIPRYFPEYRDELPERLG</sequence>
<dbReference type="EMBL" id="CADCTB010000106">
    <property type="protein sequence ID" value="CAA9240197.1"/>
    <property type="molecule type" value="Genomic_DNA"/>
</dbReference>
<gene>
    <name evidence="2" type="ORF">AVDCRST_MAG10-1729</name>
</gene>
<name>A0A6J4I2M6_9ACTN</name>
<organism evidence="2">
    <name type="scientific">uncultured Acidimicrobiales bacterium</name>
    <dbReference type="NCBI Taxonomy" id="310071"/>
    <lineage>
        <taxon>Bacteria</taxon>
        <taxon>Bacillati</taxon>
        <taxon>Actinomycetota</taxon>
        <taxon>Acidimicrobiia</taxon>
        <taxon>Acidimicrobiales</taxon>
        <taxon>environmental samples</taxon>
    </lineage>
</organism>
<reference evidence="2" key="1">
    <citation type="submission" date="2020-02" db="EMBL/GenBank/DDBJ databases">
        <authorList>
            <person name="Meier V. D."/>
        </authorList>
    </citation>
    <scope>NUCLEOTIDE SEQUENCE</scope>
    <source>
        <strain evidence="2">AVDCRST_MAG10</strain>
    </source>
</reference>
<dbReference type="AlphaFoldDB" id="A0A6J4I2M6"/>